<dbReference type="AlphaFoldDB" id="A0A1I3MSE6"/>
<sequence>MGFIKTISELFESIFKRSSPEVQKKQQMKKLEQEVKDFQPAICRNNMLLPNFGEAIFALYKNTRPLDNLFSVTVSPNNIQRQRRFEAQLIVTGYPMADQEALESLSFENRKADVLAESQNPDRIYLHQRKELERLIKSLNTDGFKKMDADLLQLRQLVEFCHYNYTPFLQAFDTNFIPADLMYKPAYKEISLATAQNLLEDLYYQASGLQISTSTADAVLALAQLRSGVEISDTEKQGYLGNLKKINYILTRILNPDKLKSLIRLCRQDLAYEPGIAKYNGSPRQDFANMLQARFDSDEQRIKTEIQDETISDEVSALFPDIPLEEVGAYSQSYNNLLQTEVSMSFKWILPLRILKTFLKIYMPEGAKALLNDIVIEGFFNNPAYKSNFSSIVFQAINADKEIKAFEESFGQDKKHSIAVLESYIKDSKKDKDFFKKLEKMVEMINDDAHGVLQAACTSLSSLSRQLGELLADAKKPSSEIISNLKVLMMSSRNRDNTNFLEANYGNWNIFFEIMKNYVIINSGDIKHE</sequence>
<proteinExistence type="predicted"/>
<keyword evidence="2" id="KW-1185">Reference proteome</keyword>
<gene>
    <name evidence="1" type="ORF">SAMN04487775_11078</name>
</gene>
<organism evidence="1 2">
    <name type="scientific">Treponema bryantii</name>
    <dbReference type="NCBI Taxonomy" id="163"/>
    <lineage>
        <taxon>Bacteria</taxon>
        <taxon>Pseudomonadati</taxon>
        <taxon>Spirochaetota</taxon>
        <taxon>Spirochaetia</taxon>
        <taxon>Spirochaetales</taxon>
        <taxon>Treponemataceae</taxon>
        <taxon>Treponema</taxon>
    </lineage>
</organism>
<dbReference type="EMBL" id="FORI01000010">
    <property type="protein sequence ID" value="SFI99869.1"/>
    <property type="molecule type" value="Genomic_DNA"/>
</dbReference>
<dbReference type="Proteomes" id="UP000182737">
    <property type="component" value="Unassembled WGS sequence"/>
</dbReference>
<dbReference type="InterPro" id="IPR035196">
    <property type="entry name" value="DUF5312"/>
</dbReference>
<dbReference type="RefSeq" id="WP_074933177.1">
    <property type="nucleotide sequence ID" value="NZ_FORI01000010.1"/>
</dbReference>
<dbReference type="Pfam" id="PF17239">
    <property type="entry name" value="DUF5312"/>
    <property type="match status" value="1"/>
</dbReference>
<evidence type="ECO:0000313" key="2">
    <source>
        <dbReference type="Proteomes" id="UP000182737"/>
    </source>
</evidence>
<accession>A0A1I3MSE6</accession>
<dbReference type="OrthoDB" id="362267at2"/>
<name>A0A1I3MSE6_9SPIR</name>
<reference evidence="2" key="1">
    <citation type="submission" date="2016-10" db="EMBL/GenBank/DDBJ databases">
        <authorList>
            <person name="Varghese N."/>
            <person name="Submissions S."/>
        </authorList>
    </citation>
    <scope>NUCLEOTIDE SEQUENCE [LARGE SCALE GENOMIC DNA]</scope>
    <source>
        <strain evidence="2">XBD1002</strain>
    </source>
</reference>
<protein>
    <submittedName>
        <fullName evidence="1">Uncharacterized protein</fullName>
    </submittedName>
</protein>
<evidence type="ECO:0000313" key="1">
    <source>
        <dbReference type="EMBL" id="SFI99869.1"/>
    </source>
</evidence>